<feature type="repeat" description="PPR" evidence="2">
    <location>
        <begin position="324"/>
        <end position="358"/>
    </location>
</feature>
<dbReference type="Pfam" id="PF01535">
    <property type="entry name" value="PPR"/>
    <property type="match status" value="3"/>
</dbReference>
<reference evidence="4 5" key="1">
    <citation type="submission" date="2021-07" db="EMBL/GenBank/DDBJ databases">
        <title>The Aristolochia fimbriata genome: insights into angiosperm evolution, floral development and chemical biosynthesis.</title>
        <authorList>
            <person name="Jiao Y."/>
        </authorList>
    </citation>
    <scope>NUCLEOTIDE SEQUENCE [LARGE SCALE GENOMIC DNA]</scope>
    <source>
        <strain evidence="4">IBCAS-2021</strain>
        <tissue evidence="4">Leaf</tissue>
    </source>
</reference>
<sequence length="632" mass="70784">MTCVVAAATSLLLGSPSISDPNPGATNLCLLQMSRHLREAIQVHGLMIKSSQSTDPYSAGRLAEFYAISDHGSLEYAEKVLESVEQVEQPTPFIYNTLIRGNLMRDDPLRSILLYQQMLRGSVEPEHFTFTFVLKACTELLALDFGKQIHGHVVKIGMDSAPFIRNKIIHLYAVCGAISDARKAFDTSTERDIVAWNTMLEGYSRNNDGRSLHALFNEMPYRDAVSWNTMIAYCVQNGNSDEAVDMFRLMQECGELPNKVTLVSVLSAIACLGALSQGKWVHAYIEKRGIELDQNLGSALINMYSKCGCIEGAIDAFNGTKEKSVDTWNSMITSYASNGQSLKALELFTKMEFAGIRPNAITFSCILNACSHSGSVDEGDKLFERMYEDYGIEPDIAHYGCMVDLFARAGLFEKAKEVMARMPFKPDAVMWKALLSASRIHKNYEMGEQAGTQLIELAPTDDAGYVLLSNMYAMADDWEQVYEVRKKMKDRGIQKVPGCSSVELDGIVHEFIVGDTTHARTKEIYEMMDEFGEKLRIEGYEPDTKQVLLDIDDEEVRQSSLTHHSEKLAIAFAFINTKPGTTIRVMKNLRVCGDCHSVIKLLSKIYDREIIVRDSSRFHHFVRGSCSCKGYW</sequence>
<feature type="domain" description="DYW" evidence="3">
    <location>
        <begin position="539"/>
        <end position="632"/>
    </location>
</feature>
<dbReference type="FunFam" id="1.25.40.10:FF:000470">
    <property type="entry name" value="Pentatricopeptide repeat-containing protein At5g66520"/>
    <property type="match status" value="1"/>
</dbReference>
<dbReference type="InterPro" id="IPR046960">
    <property type="entry name" value="PPR_At4g14850-like_plant"/>
</dbReference>
<comment type="caution">
    <text evidence="4">The sequence shown here is derived from an EMBL/GenBank/DDBJ whole genome shotgun (WGS) entry which is preliminary data.</text>
</comment>
<feature type="repeat" description="PPR" evidence="2">
    <location>
        <begin position="192"/>
        <end position="222"/>
    </location>
</feature>
<feature type="repeat" description="PPR" evidence="2">
    <location>
        <begin position="359"/>
        <end position="394"/>
    </location>
</feature>
<name>A0AAV7EBT4_ARIFI</name>
<protein>
    <recommendedName>
        <fullName evidence="3">DYW domain-containing protein</fullName>
    </recommendedName>
</protein>
<dbReference type="InterPro" id="IPR011990">
    <property type="entry name" value="TPR-like_helical_dom_sf"/>
</dbReference>
<proteinExistence type="predicted"/>
<dbReference type="GO" id="GO:0003723">
    <property type="term" value="F:RNA binding"/>
    <property type="evidence" value="ECO:0007669"/>
    <property type="project" value="InterPro"/>
</dbReference>
<evidence type="ECO:0000313" key="5">
    <source>
        <dbReference type="Proteomes" id="UP000825729"/>
    </source>
</evidence>
<dbReference type="PANTHER" id="PTHR47926:SF384">
    <property type="entry name" value="DYW DOMAIN-CONTAINING PROTEIN"/>
    <property type="match status" value="1"/>
</dbReference>
<keyword evidence="5" id="KW-1185">Reference proteome</keyword>
<dbReference type="Gene3D" id="1.25.40.10">
    <property type="entry name" value="Tetratricopeptide repeat domain"/>
    <property type="match status" value="4"/>
</dbReference>
<dbReference type="GO" id="GO:0009451">
    <property type="term" value="P:RNA modification"/>
    <property type="evidence" value="ECO:0007669"/>
    <property type="project" value="InterPro"/>
</dbReference>
<feature type="repeat" description="PPR" evidence="2">
    <location>
        <begin position="223"/>
        <end position="257"/>
    </location>
</feature>
<dbReference type="Pfam" id="PF14432">
    <property type="entry name" value="DYW_deaminase"/>
    <property type="match status" value="1"/>
</dbReference>
<dbReference type="InterPro" id="IPR032867">
    <property type="entry name" value="DYW_dom"/>
</dbReference>
<evidence type="ECO:0000313" key="4">
    <source>
        <dbReference type="EMBL" id="KAG9445866.1"/>
    </source>
</evidence>
<gene>
    <name evidence="4" type="ORF">H6P81_011994</name>
</gene>
<dbReference type="PROSITE" id="PS51375">
    <property type="entry name" value="PPR"/>
    <property type="match status" value="4"/>
</dbReference>
<evidence type="ECO:0000256" key="2">
    <source>
        <dbReference type="PROSITE-ProRule" id="PRU00708"/>
    </source>
</evidence>
<dbReference type="FunFam" id="1.25.40.10:FF:000366">
    <property type="entry name" value="Pentatricopeptide (PPR) repeat-containing protein"/>
    <property type="match status" value="1"/>
</dbReference>
<dbReference type="NCBIfam" id="TIGR00756">
    <property type="entry name" value="PPR"/>
    <property type="match status" value="3"/>
</dbReference>
<dbReference type="AlphaFoldDB" id="A0AAV7EBT4"/>
<keyword evidence="1" id="KW-0677">Repeat</keyword>
<dbReference type="Pfam" id="PF20431">
    <property type="entry name" value="E_motif"/>
    <property type="match status" value="1"/>
</dbReference>
<dbReference type="Pfam" id="PF13041">
    <property type="entry name" value="PPR_2"/>
    <property type="match status" value="2"/>
</dbReference>
<evidence type="ECO:0000259" key="3">
    <source>
        <dbReference type="Pfam" id="PF14432"/>
    </source>
</evidence>
<dbReference type="InterPro" id="IPR002885">
    <property type="entry name" value="PPR_rpt"/>
</dbReference>
<evidence type="ECO:0000256" key="1">
    <source>
        <dbReference type="ARBA" id="ARBA00022737"/>
    </source>
</evidence>
<dbReference type="GO" id="GO:0008270">
    <property type="term" value="F:zinc ion binding"/>
    <property type="evidence" value="ECO:0007669"/>
    <property type="project" value="InterPro"/>
</dbReference>
<dbReference type="EMBL" id="JAINDJ010000005">
    <property type="protein sequence ID" value="KAG9445866.1"/>
    <property type="molecule type" value="Genomic_DNA"/>
</dbReference>
<dbReference type="FunFam" id="1.25.40.10:FF:000031">
    <property type="entry name" value="Pentatricopeptide repeat-containing protein mitochondrial"/>
    <property type="match status" value="1"/>
</dbReference>
<organism evidence="4 5">
    <name type="scientific">Aristolochia fimbriata</name>
    <name type="common">White veined hardy Dutchman's pipe vine</name>
    <dbReference type="NCBI Taxonomy" id="158543"/>
    <lineage>
        <taxon>Eukaryota</taxon>
        <taxon>Viridiplantae</taxon>
        <taxon>Streptophyta</taxon>
        <taxon>Embryophyta</taxon>
        <taxon>Tracheophyta</taxon>
        <taxon>Spermatophyta</taxon>
        <taxon>Magnoliopsida</taxon>
        <taxon>Magnoliidae</taxon>
        <taxon>Piperales</taxon>
        <taxon>Aristolochiaceae</taxon>
        <taxon>Aristolochia</taxon>
    </lineage>
</organism>
<dbReference type="PANTHER" id="PTHR47926">
    <property type="entry name" value="PENTATRICOPEPTIDE REPEAT-CONTAINING PROTEIN"/>
    <property type="match status" value="1"/>
</dbReference>
<dbReference type="Proteomes" id="UP000825729">
    <property type="component" value="Unassembled WGS sequence"/>
</dbReference>
<accession>A0AAV7EBT4</accession>
<dbReference type="InterPro" id="IPR046848">
    <property type="entry name" value="E_motif"/>
</dbReference>